<gene>
    <name evidence="2" type="ORF">SAMN05216297_107158</name>
</gene>
<proteinExistence type="predicted"/>
<keyword evidence="3" id="KW-1185">Reference proteome</keyword>
<sequence length="456" mass="52136">MSDNNFVNGQSYEPLRRLLSDSKIQELQTQIRVNSNIEETNWNEQTIKLQDLEQSSWQPKLLIAIDGDYSKSIIQNGYPGAEIGYITVSTVVILLEKVRELEKEQFVDPKKFRETEQPTSIDSLFVGCNVVLQGEDCAKSSMRKILYDELKKVQIFGETETMLDTYEYLLKERVASGRPSKCPHDNCNADYEFNIGEYKCNTCNGKLYSTDALRLHELLNSSGTSGEMYGQIKETFKKLQLIHLLRSFEQQPKYFSLLRDIAFFIEGTLAVFSTASWLAKPIRTELERLNTKVTEEFGSNLIILGIERTGSFVNHFSQIDVMQNGSNNNFPNQSAFLIANKYIKEHIVFNEHPEYVYLEDTSFGRKIFYKTKVGHRVVASIATYNNYQSNLETAFPAQFPRLVEILQLLDKLVSNRYENSVTPLATAHAEAAIPLNLGKSIFDKIAREIRANSNNK</sequence>
<dbReference type="OrthoDB" id="63920at2"/>
<dbReference type="Proteomes" id="UP000199672">
    <property type="component" value="Unassembled WGS sequence"/>
</dbReference>
<dbReference type="AlphaFoldDB" id="A0A1I1RTY8"/>
<organism evidence="2 3">
    <name type="scientific">Flavobacterium phragmitis</name>
    <dbReference type="NCBI Taxonomy" id="739143"/>
    <lineage>
        <taxon>Bacteria</taxon>
        <taxon>Pseudomonadati</taxon>
        <taxon>Bacteroidota</taxon>
        <taxon>Flavobacteriia</taxon>
        <taxon>Flavobacteriales</taxon>
        <taxon>Flavobacteriaceae</taxon>
        <taxon>Flavobacterium</taxon>
    </lineage>
</organism>
<dbReference type="InterPro" id="IPR018977">
    <property type="entry name" value="NurA_domain"/>
</dbReference>
<dbReference type="STRING" id="739143.SAMN05216297_107158"/>
<dbReference type="RefSeq" id="WP_091494540.1">
    <property type="nucleotide sequence ID" value="NZ_FOMH01000007.1"/>
</dbReference>
<evidence type="ECO:0000313" key="2">
    <source>
        <dbReference type="EMBL" id="SFD37779.1"/>
    </source>
</evidence>
<reference evidence="3" key="1">
    <citation type="submission" date="2016-10" db="EMBL/GenBank/DDBJ databases">
        <authorList>
            <person name="Varghese N."/>
            <person name="Submissions S."/>
        </authorList>
    </citation>
    <scope>NUCLEOTIDE SEQUENCE [LARGE SCALE GENOMIC DNA]</scope>
    <source>
        <strain evidence="3">CGMCC 1.10370</strain>
    </source>
</reference>
<accession>A0A1I1RTY8</accession>
<dbReference type="EMBL" id="FOMH01000007">
    <property type="protein sequence ID" value="SFD37779.1"/>
    <property type="molecule type" value="Genomic_DNA"/>
</dbReference>
<name>A0A1I1RTY8_9FLAO</name>
<protein>
    <submittedName>
        <fullName evidence="2">NurA domain-containing protein</fullName>
    </submittedName>
</protein>
<dbReference type="Pfam" id="PF09376">
    <property type="entry name" value="NurA"/>
    <property type="match status" value="1"/>
</dbReference>
<evidence type="ECO:0000313" key="3">
    <source>
        <dbReference type="Proteomes" id="UP000199672"/>
    </source>
</evidence>
<evidence type="ECO:0000259" key="1">
    <source>
        <dbReference type="Pfam" id="PF09376"/>
    </source>
</evidence>
<feature type="domain" description="NurA" evidence="1">
    <location>
        <begin position="62"/>
        <end position="432"/>
    </location>
</feature>